<dbReference type="InterPro" id="IPR019734">
    <property type="entry name" value="TPR_rpt"/>
</dbReference>
<organism evidence="1 2">
    <name type="scientific">Aphanomyces astaci</name>
    <name type="common">Crayfish plague agent</name>
    <dbReference type="NCBI Taxonomy" id="112090"/>
    <lineage>
        <taxon>Eukaryota</taxon>
        <taxon>Sar</taxon>
        <taxon>Stramenopiles</taxon>
        <taxon>Oomycota</taxon>
        <taxon>Saprolegniomycetes</taxon>
        <taxon>Saprolegniales</taxon>
        <taxon>Verrucalvaceae</taxon>
        <taxon>Aphanomyces</taxon>
    </lineage>
</organism>
<gene>
    <name evidence="1" type="ORF">AaE_010058</name>
</gene>
<dbReference type="SUPFAM" id="SSF48452">
    <property type="entry name" value="TPR-like"/>
    <property type="match status" value="1"/>
</dbReference>
<dbReference type="Gene3D" id="1.25.40.10">
    <property type="entry name" value="Tetratricopeptide repeat domain"/>
    <property type="match status" value="1"/>
</dbReference>
<accession>A0A6A5AAP7</accession>
<dbReference type="SMART" id="SM00028">
    <property type="entry name" value="TPR"/>
    <property type="match status" value="2"/>
</dbReference>
<evidence type="ECO:0000313" key="2">
    <source>
        <dbReference type="Proteomes" id="UP000469452"/>
    </source>
</evidence>
<name>A0A6A5AAP7_APHAT</name>
<dbReference type="EMBL" id="VJMI01016029">
    <property type="protein sequence ID" value="KAF0721445.1"/>
    <property type="molecule type" value="Genomic_DNA"/>
</dbReference>
<dbReference type="AlphaFoldDB" id="A0A6A5AAP7"/>
<evidence type="ECO:0000313" key="1">
    <source>
        <dbReference type="EMBL" id="KAF0721445.1"/>
    </source>
</evidence>
<dbReference type="Proteomes" id="UP000469452">
    <property type="component" value="Unassembled WGS sequence"/>
</dbReference>
<dbReference type="InterPro" id="IPR011990">
    <property type="entry name" value="TPR-like_helical_dom_sf"/>
</dbReference>
<dbReference type="VEuPathDB" id="FungiDB:H257_12528"/>
<reference evidence="1 2" key="1">
    <citation type="submission" date="2019-06" db="EMBL/GenBank/DDBJ databases">
        <title>Genomics analysis of Aphanomyces spp. identifies a new class of oomycete effector associated with host adaptation.</title>
        <authorList>
            <person name="Gaulin E."/>
        </authorList>
    </citation>
    <scope>NUCLEOTIDE SEQUENCE [LARGE SCALE GENOMIC DNA]</scope>
    <source>
        <strain evidence="1 2">E</strain>
    </source>
</reference>
<proteinExistence type="predicted"/>
<sequence>MPTSNRSGSSKEAEITRLIDECTWLLQKDPSCLRSRAIRGHACMKAKVTRMCHHFQPSQHREKYNAHHRGGISQPRTLPPFWKSDTTTFTVVSGCRGMALFKGGLIERAHEDFTCVLTMNPNHVMARYARAGCYNTEGEFSRAIQDYTIALKFDEHGHDKGFGRGESRLYLHETAEKAINDKLSLSYRTRDTANVMPPAGVPPPRPVTTVTKDVGTVKVAPRQPVNFRTSTSGQTQCHTAAVPSVARVKIDLTKKQTQPDVLETMSRHHHEYQRTTGHCQAGRSHVKRVTVAL</sequence>
<comment type="caution">
    <text evidence="1">The sequence shown here is derived from an EMBL/GenBank/DDBJ whole genome shotgun (WGS) entry which is preliminary data.</text>
</comment>
<protein>
    <submittedName>
        <fullName evidence="1">Uncharacterized protein</fullName>
    </submittedName>
</protein>